<dbReference type="InterPro" id="IPR044275">
    <property type="entry name" value="KRP"/>
</dbReference>
<evidence type="ECO:0000313" key="8">
    <source>
        <dbReference type="Proteomes" id="UP001632038"/>
    </source>
</evidence>
<dbReference type="Gene3D" id="4.10.365.10">
    <property type="entry name" value="p27"/>
    <property type="match status" value="1"/>
</dbReference>
<keyword evidence="8" id="KW-1185">Reference proteome</keyword>
<comment type="subcellular location">
    <subcellularLocation>
        <location evidence="1">Nucleus</location>
        <location evidence="1">Nucleoplasm</location>
    </subcellularLocation>
</comment>
<evidence type="ECO:0000256" key="1">
    <source>
        <dbReference type="ARBA" id="ARBA00004642"/>
    </source>
</evidence>
<evidence type="ECO:0000256" key="2">
    <source>
        <dbReference type="ARBA" id="ARBA00010274"/>
    </source>
</evidence>
<gene>
    <name evidence="7" type="ORF">CASFOL_042271</name>
</gene>
<organism evidence="7 8">
    <name type="scientific">Castilleja foliolosa</name>
    <dbReference type="NCBI Taxonomy" id="1961234"/>
    <lineage>
        <taxon>Eukaryota</taxon>
        <taxon>Viridiplantae</taxon>
        <taxon>Streptophyta</taxon>
        <taxon>Embryophyta</taxon>
        <taxon>Tracheophyta</taxon>
        <taxon>Spermatophyta</taxon>
        <taxon>Magnoliopsida</taxon>
        <taxon>eudicotyledons</taxon>
        <taxon>Gunneridae</taxon>
        <taxon>Pentapetalae</taxon>
        <taxon>asterids</taxon>
        <taxon>lamiids</taxon>
        <taxon>Lamiales</taxon>
        <taxon>Orobanchaceae</taxon>
        <taxon>Pedicularideae</taxon>
        <taxon>Castillejinae</taxon>
        <taxon>Castilleja</taxon>
    </lineage>
</organism>
<keyword evidence="4" id="KW-0131">Cell cycle</keyword>
<dbReference type="InterPro" id="IPR044898">
    <property type="entry name" value="CDI_dom_sf"/>
</dbReference>
<reference evidence="8" key="1">
    <citation type="journal article" date="2024" name="IScience">
        <title>Strigolactones Initiate the Formation of Haustorium-like Structures in Castilleja.</title>
        <authorList>
            <person name="Buerger M."/>
            <person name="Peterson D."/>
            <person name="Chory J."/>
        </authorList>
    </citation>
    <scope>NUCLEOTIDE SEQUENCE [LARGE SCALE GENOMIC DNA]</scope>
</reference>
<evidence type="ECO:0000256" key="3">
    <source>
        <dbReference type="ARBA" id="ARBA00023013"/>
    </source>
</evidence>
<protein>
    <recommendedName>
        <fullName evidence="6">Cyclin-dependent kinase inhibitor domain-containing protein</fullName>
    </recommendedName>
</protein>
<evidence type="ECO:0000259" key="6">
    <source>
        <dbReference type="Pfam" id="PF02234"/>
    </source>
</evidence>
<dbReference type="Pfam" id="PF02234">
    <property type="entry name" value="CDI"/>
    <property type="match status" value="1"/>
</dbReference>
<evidence type="ECO:0000256" key="4">
    <source>
        <dbReference type="ARBA" id="ARBA00023306"/>
    </source>
</evidence>
<name>A0ABD3BAB1_9LAMI</name>
<feature type="compositionally biased region" description="Low complexity" evidence="5">
    <location>
        <begin position="30"/>
        <end position="43"/>
    </location>
</feature>
<dbReference type="Proteomes" id="UP001632038">
    <property type="component" value="Unassembled WGS sequence"/>
</dbReference>
<feature type="region of interest" description="Disordered" evidence="5">
    <location>
        <begin position="1"/>
        <end position="52"/>
    </location>
</feature>
<sequence length="167" mass="18885">MEGYLRSCESHVTTENEAYCGGEAEPEPESPVSPATSTTSGGSDKQEDHSNDVVLKRLSDLESEVYETEISKSIDRVFREATPTSELYGAGSKQVLLQAFSTPKKKSSSPENLRRKVVEITPSTAELDEFFEAAEKYDRERFIEKYNYDIVKDVPLEGKYQWVRLKD</sequence>
<feature type="domain" description="Cyclin-dependent kinase inhibitor" evidence="6">
    <location>
        <begin position="122"/>
        <end position="165"/>
    </location>
</feature>
<evidence type="ECO:0000256" key="5">
    <source>
        <dbReference type="SAM" id="MobiDB-lite"/>
    </source>
</evidence>
<dbReference type="PANTHER" id="PTHR46776">
    <property type="entry name" value="CYCLIN-DEPENDENT KINASE INHIBITOR 4-RELATED"/>
    <property type="match status" value="1"/>
</dbReference>
<dbReference type="GO" id="GO:0005654">
    <property type="term" value="C:nucleoplasm"/>
    <property type="evidence" value="ECO:0007669"/>
    <property type="project" value="UniProtKB-SubCell"/>
</dbReference>
<proteinExistence type="inferred from homology"/>
<evidence type="ECO:0000313" key="7">
    <source>
        <dbReference type="EMBL" id="KAL3614197.1"/>
    </source>
</evidence>
<dbReference type="GO" id="GO:0004860">
    <property type="term" value="F:protein kinase inhibitor activity"/>
    <property type="evidence" value="ECO:0007669"/>
    <property type="project" value="UniProtKB-KW"/>
</dbReference>
<dbReference type="AlphaFoldDB" id="A0ABD3BAB1"/>
<accession>A0ABD3BAB1</accession>
<dbReference type="InterPro" id="IPR003175">
    <property type="entry name" value="CDI_dom"/>
</dbReference>
<dbReference type="EMBL" id="JAVIJP010000107">
    <property type="protein sequence ID" value="KAL3614197.1"/>
    <property type="molecule type" value="Genomic_DNA"/>
</dbReference>
<keyword evidence="3" id="KW-0649">Protein kinase inhibitor</keyword>
<comment type="caution">
    <text evidence="7">The sequence shown here is derived from an EMBL/GenBank/DDBJ whole genome shotgun (WGS) entry which is preliminary data.</text>
</comment>
<comment type="similarity">
    <text evidence="2">Belongs to the CDI family. ICK/KRP subfamily.</text>
</comment>